<dbReference type="PANTHER" id="PTHR30469:SF12">
    <property type="entry name" value="MULTIDRUG RESISTANCE PROTEIN MDTA"/>
    <property type="match status" value="1"/>
</dbReference>
<keyword evidence="4" id="KW-0813">Transport</keyword>
<dbReference type="Gene3D" id="2.40.420.20">
    <property type="match status" value="1"/>
</dbReference>
<evidence type="ECO:0000256" key="5">
    <source>
        <dbReference type="ARBA" id="ARBA00022475"/>
    </source>
</evidence>
<dbReference type="NCBIfam" id="TIGR01730">
    <property type="entry name" value="RND_mfp"/>
    <property type="match status" value="1"/>
</dbReference>
<dbReference type="InterPro" id="IPR058624">
    <property type="entry name" value="MdtA-like_HH"/>
</dbReference>
<feature type="transmembrane region" description="Helical" evidence="9">
    <location>
        <begin position="12"/>
        <end position="31"/>
    </location>
</feature>
<dbReference type="Pfam" id="PF25917">
    <property type="entry name" value="BSH_RND"/>
    <property type="match status" value="1"/>
</dbReference>
<evidence type="ECO:0000259" key="13">
    <source>
        <dbReference type="Pfam" id="PF25967"/>
    </source>
</evidence>
<dbReference type="InterPro" id="IPR058626">
    <property type="entry name" value="MdtA-like_b-barrel"/>
</dbReference>
<dbReference type="Pfam" id="PF25876">
    <property type="entry name" value="HH_MFP_RND"/>
    <property type="match status" value="1"/>
</dbReference>
<dbReference type="InterPro" id="IPR058627">
    <property type="entry name" value="MdtA-like_C"/>
</dbReference>
<keyword evidence="8 9" id="KW-0472">Membrane</keyword>
<accession>A0A379ICZ1</accession>
<organism evidence="14 15">
    <name type="scientific">Pseudomonas fluorescens</name>
    <dbReference type="NCBI Taxonomy" id="294"/>
    <lineage>
        <taxon>Bacteria</taxon>
        <taxon>Pseudomonadati</taxon>
        <taxon>Pseudomonadota</taxon>
        <taxon>Gammaproteobacteria</taxon>
        <taxon>Pseudomonadales</taxon>
        <taxon>Pseudomonadaceae</taxon>
        <taxon>Pseudomonas</taxon>
    </lineage>
</organism>
<dbReference type="Gene3D" id="2.40.50.100">
    <property type="match status" value="1"/>
</dbReference>
<evidence type="ECO:0000313" key="15">
    <source>
        <dbReference type="Proteomes" id="UP000255125"/>
    </source>
</evidence>
<evidence type="ECO:0000259" key="11">
    <source>
        <dbReference type="Pfam" id="PF25917"/>
    </source>
</evidence>
<feature type="domain" description="Multidrug resistance protein MdtA-like beta-barrel" evidence="12">
    <location>
        <begin position="218"/>
        <end position="303"/>
    </location>
</feature>
<dbReference type="KEGG" id="pfn:HZ99_05520"/>
<name>A0A379ICZ1_PSEFL</name>
<dbReference type="PANTHER" id="PTHR30469">
    <property type="entry name" value="MULTIDRUG RESISTANCE PROTEIN MDTA"/>
    <property type="match status" value="1"/>
</dbReference>
<dbReference type="Proteomes" id="UP000255125">
    <property type="component" value="Unassembled WGS sequence"/>
</dbReference>
<dbReference type="SUPFAM" id="SSF111369">
    <property type="entry name" value="HlyD-like secretion proteins"/>
    <property type="match status" value="1"/>
</dbReference>
<keyword evidence="7" id="KW-0175">Coiled coil</keyword>
<evidence type="ECO:0000313" key="14">
    <source>
        <dbReference type="EMBL" id="SUD30727.1"/>
    </source>
</evidence>
<evidence type="ECO:0000256" key="9">
    <source>
        <dbReference type="SAM" id="Phobius"/>
    </source>
</evidence>
<dbReference type="InterPro" id="IPR058625">
    <property type="entry name" value="MdtA-like_BSH"/>
</dbReference>
<feature type="domain" description="Multidrug resistance protein MdtA-like C-terminal permuted SH3" evidence="13">
    <location>
        <begin position="307"/>
        <end position="365"/>
    </location>
</feature>
<dbReference type="Pfam" id="PF25967">
    <property type="entry name" value="RND-MFP_C"/>
    <property type="match status" value="1"/>
</dbReference>
<comment type="subcellular location">
    <subcellularLocation>
        <location evidence="1">Cell inner membrane</location>
    </subcellularLocation>
    <subcellularLocation>
        <location evidence="2">Membrane</location>
        <topology evidence="2">Lipid-anchor</topology>
    </subcellularLocation>
</comment>
<dbReference type="CDD" id="cd06849">
    <property type="entry name" value="lipoyl_domain"/>
    <property type="match status" value="1"/>
</dbReference>
<dbReference type="RefSeq" id="WP_235205566.1">
    <property type="nucleotide sequence ID" value="NZ_CP008896.1"/>
</dbReference>
<feature type="domain" description="Multidrug resistance protein MdtA-like barrel-sandwich hybrid" evidence="11">
    <location>
        <begin position="72"/>
        <end position="210"/>
    </location>
</feature>
<dbReference type="EMBL" id="UGUS01000002">
    <property type="protein sequence ID" value="SUD30727.1"/>
    <property type="molecule type" value="Genomic_DNA"/>
</dbReference>
<sequence>MPKLKLSSRTLRAYLSLGGLITIVMIAYYWYLQKPLADVISPPPVPVHVTEVQQRDVPIMIPAIGNVRSLHSVEIRSQVDGILLEILVNEGQLVKEGDLLARIDDRAIVAALEQAKAQQTVAQAQLTAANVDLQRYRALGEIQAISGQTLDQQIALVAQLRATVQSQQSSVLANQVQLSYTRIYSPVTGRVGIRNVHQGSYVQANNAQALFSVIQLDPISIEAYLPQARLAQLQSLASQLEQLRTPILAYSNHEGALLSEGYLTLIDNRITDTTGTLRIKGNFANSQGRLWPDQSVVVKVQAETLLNALVVPQRALRQGVKGSFVWLIKEGKALPYPVQVTYSDAEIAVVEGIQAGDTVISDGYSRLRPQIQIRIVETSDSGLPPVAKGGA</sequence>
<dbReference type="Gene3D" id="2.40.30.170">
    <property type="match status" value="1"/>
</dbReference>
<evidence type="ECO:0000256" key="1">
    <source>
        <dbReference type="ARBA" id="ARBA00004533"/>
    </source>
</evidence>
<dbReference type="GO" id="GO:1990281">
    <property type="term" value="C:efflux pump complex"/>
    <property type="evidence" value="ECO:0007669"/>
    <property type="project" value="TreeGrafter"/>
</dbReference>
<dbReference type="Pfam" id="PF25944">
    <property type="entry name" value="Beta-barrel_RND"/>
    <property type="match status" value="1"/>
</dbReference>
<evidence type="ECO:0000256" key="8">
    <source>
        <dbReference type="ARBA" id="ARBA00023136"/>
    </source>
</evidence>
<keyword evidence="6" id="KW-0997">Cell inner membrane</keyword>
<protein>
    <submittedName>
        <fullName evidence="14">RND family efflux transporter MFP subunit</fullName>
    </submittedName>
</protein>
<evidence type="ECO:0000256" key="7">
    <source>
        <dbReference type="ARBA" id="ARBA00023054"/>
    </source>
</evidence>
<evidence type="ECO:0000256" key="2">
    <source>
        <dbReference type="ARBA" id="ARBA00004635"/>
    </source>
</evidence>
<evidence type="ECO:0000256" key="6">
    <source>
        <dbReference type="ARBA" id="ARBA00022519"/>
    </source>
</evidence>
<dbReference type="InterPro" id="IPR006143">
    <property type="entry name" value="RND_pump_MFP"/>
</dbReference>
<feature type="domain" description="Multidrug resistance protein MdtA-like alpha-helical hairpin" evidence="10">
    <location>
        <begin position="112"/>
        <end position="181"/>
    </location>
</feature>
<dbReference type="AlphaFoldDB" id="A0A379ICZ1"/>
<comment type="similarity">
    <text evidence="3">Belongs to the membrane fusion protein (MFP) (TC 8.A.1) family.</text>
</comment>
<reference evidence="14 15" key="1">
    <citation type="submission" date="2018-06" db="EMBL/GenBank/DDBJ databases">
        <authorList>
            <consortium name="Pathogen Informatics"/>
            <person name="Doyle S."/>
        </authorList>
    </citation>
    <scope>NUCLEOTIDE SEQUENCE [LARGE SCALE GENOMIC DNA]</scope>
    <source>
        <strain evidence="14 15">NCTC10392</strain>
    </source>
</reference>
<keyword evidence="9" id="KW-0812">Transmembrane</keyword>
<evidence type="ECO:0000259" key="12">
    <source>
        <dbReference type="Pfam" id="PF25944"/>
    </source>
</evidence>
<evidence type="ECO:0000259" key="10">
    <source>
        <dbReference type="Pfam" id="PF25876"/>
    </source>
</evidence>
<dbReference type="Gene3D" id="1.10.287.470">
    <property type="entry name" value="Helix hairpin bin"/>
    <property type="match status" value="1"/>
</dbReference>
<proteinExistence type="inferred from homology"/>
<gene>
    <name evidence="14" type="primary">ttgA_1</name>
    <name evidence="14" type="ORF">NCTC10392_02649</name>
</gene>
<keyword evidence="9" id="KW-1133">Transmembrane helix</keyword>
<dbReference type="GO" id="GO:0015562">
    <property type="term" value="F:efflux transmembrane transporter activity"/>
    <property type="evidence" value="ECO:0007669"/>
    <property type="project" value="TreeGrafter"/>
</dbReference>
<evidence type="ECO:0000256" key="4">
    <source>
        <dbReference type="ARBA" id="ARBA00022448"/>
    </source>
</evidence>
<keyword evidence="5" id="KW-1003">Cell membrane</keyword>
<evidence type="ECO:0000256" key="3">
    <source>
        <dbReference type="ARBA" id="ARBA00009477"/>
    </source>
</evidence>